<accession>A0ABR9VAM4</accession>
<dbReference type="InterPro" id="IPR005247">
    <property type="entry name" value="YbhB_YbcL/LppC-like"/>
</dbReference>
<keyword evidence="2" id="KW-1185">Reference proteome</keyword>
<evidence type="ECO:0000313" key="2">
    <source>
        <dbReference type="Proteomes" id="UP000606776"/>
    </source>
</evidence>
<reference evidence="1 2" key="1">
    <citation type="submission" date="2020-10" db="EMBL/GenBank/DDBJ databases">
        <authorList>
            <person name="Castelo-Branco R."/>
            <person name="Eusebio N."/>
            <person name="Adriana R."/>
            <person name="Vieira A."/>
            <person name="Brugerolle De Fraissinette N."/>
            <person name="Rezende De Castro R."/>
            <person name="Schneider M.P."/>
            <person name="Vasconcelos V."/>
            <person name="Leao P.N."/>
        </authorList>
    </citation>
    <scope>NUCLEOTIDE SEQUENCE [LARGE SCALE GENOMIC DNA]</scope>
    <source>
        <strain evidence="1 2">LEGE 00250</strain>
    </source>
</reference>
<gene>
    <name evidence="1" type="ORF">IQ227_05750</name>
</gene>
<dbReference type="Gene3D" id="3.90.280.10">
    <property type="entry name" value="PEBP-like"/>
    <property type="match status" value="1"/>
</dbReference>
<dbReference type="GO" id="GO:0004860">
    <property type="term" value="F:protein kinase inhibitor activity"/>
    <property type="evidence" value="ECO:0007669"/>
    <property type="project" value="UniProtKB-KW"/>
</dbReference>
<protein>
    <submittedName>
        <fullName evidence="1">YbhB/YbcL family Raf kinase inhibitor-like protein</fullName>
    </submittedName>
</protein>
<dbReference type="PANTHER" id="PTHR30289">
    <property type="entry name" value="UNCHARACTERIZED PROTEIN YBCL-RELATED"/>
    <property type="match status" value="1"/>
</dbReference>
<keyword evidence="1" id="KW-0649">Protein kinase inhibitor</keyword>
<dbReference type="InterPro" id="IPR036610">
    <property type="entry name" value="PEBP-like_sf"/>
</dbReference>
<organism evidence="1 2">
    <name type="scientific">Sphaerospermopsis aphanizomenoides LEGE 00250</name>
    <dbReference type="NCBI Taxonomy" id="2777972"/>
    <lineage>
        <taxon>Bacteria</taxon>
        <taxon>Bacillati</taxon>
        <taxon>Cyanobacteriota</taxon>
        <taxon>Cyanophyceae</taxon>
        <taxon>Nostocales</taxon>
        <taxon>Aphanizomenonaceae</taxon>
        <taxon>Sphaerospermopsis</taxon>
        <taxon>Sphaerospermopsis aphanizomenoides</taxon>
    </lineage>
</organism>
<proteinExistence type="predicted"/>
<dbReference type="PROSITE" id="PS51257">
    <property type="entry name" value="PROKAR_LIPOPROTEIN"/>
    <property type="match status" value="1"/>
</dbReference>
<dbReference type="EMBL" id="JADEWB010000019">
    <property type="protein sequence ID" value="MBE9235554.1"/>
    <property type="molecule type" value="Genomic_DNA"/>
</dbReference>
<dbReference type="Pfam" id="PF01161">
    <property type="entry name" value="PBP"/>
    <property type="match status" value="1"/>
</dbReference>
<dbReference type="NCBIfam" id="TIGR00481">
    <property type="entry name" value="YbhB/YbcL family Raf kinase inhibitor-like protein"/>
    <property type="match status" value="1"/>
</dbReference>
<dbReference type="InterPro" id="IPR008914">
    <property type="entry name" value="PEBP"/>
</dbReference>
<dbReference type="PANTHER" id="PTHR30289:SF1">
    <property type="entry name" value="PEBP (PHOSPHATIDYLETHANOLAMINE-BINDING PROTEIN) FAMILY PROTEIN"/>
    <property type="match status" value="1"/>
</dbReference>
<sequence>MTKRRVFITHSFAIFGLLGLSLISCNSKVAKTMKLTSSAFVDNGLIPAKYTCDGADISPPLNWDEIPANTQSLVLIVDDPDAPKNTFVHWVIYDIPPSVNQLAEKIPAGKTIPIGGIQGKNDFGKLGYGGPCPPSGTHRYFFHLYALDKKLNLEPGVSKNQILTTMAGHILAKAELMGKYQR</sequence>
<comment type="caution">
    <text evidence="1">The sequence shown here is derived from an EMBL/GenBank/DDBJ whole genome shotgun (WGS) entry which is preliminary data.</text>
</comment>
<dbReference type="CDD" id="cd00865">
    <property type="entry name" value="PEBP_bact_arch"/>
    <property type="match status" value="1"/>
</dbReference>
<name>A0ABR9VAM4_9CYAN</name>
<dbReference type="SUPFAM" id="SSF49777">
    <property type="entry name" value="PEBP-like"/>
    <property type="match status" value="1"/>
</dbReference>
<dbReference type="Proteomes" id="UP000606776">
    <property type="component" value="Unassembled WGS sequence"/>
</dbReference>
<evidence type="ECO:0000313" key="1">
    <source>
        <dbReference type="EMBL" id="MBE9235554.1"/>
    </source>
</evidence>